<gene>
    <name evidence="3" type="ORF">N0F65_005726</name>
</gene>
<organism evidence="3 4">
    <name type="scientific">Lagenidium giganteum</name>
    <dbReference type="NCBI Taxonomy" id="4803"/>
    <lineage>
        <taxon>Eukaryota</taxon>
        <taxon>Sar</taxon>
        <taxon>Stramenopiles</taxon>
        <taxon>Oomycota</taxon>
        <taxon>Peronosporomycetes</taxon>
        <taxon>Pythiales</taxon>
        <taxon>Pythiaceae</taxon>
    </lineage>
</organism>
<dbReference type="Pfam" id="PF00106">
    <property type="entry name" value="adh_short"/>
    <property type="match status" value="1"/>
</dbReference>
<dbReference type="SUPFAM" id="SSF51735">
    <property type="entry name" value="NAD(P)-binding Rossmann-fold domains"/>
    <property type="match status" value="1"/>
</dbReference>
<proteinExistence type="inferred from homology"/>
<reference evidence="3" key="1">
    <citation type="submission" date="2022-11" db="EMBL/GenBank/DDBJ databases">
        <authorList>
            <person name="Morgan W.R."/>
            <person name="Tartar A."/>
        </authorList>
    </citation>
    <scope>NUCLEOTIDE SEQUENCE</scope>
    <source>
        <strain evidence="3">ARSEF 373</strain>
    </source>
</reference>
<dbReference type="InterPro" id="IPR002347">
    <property type="entry name" value="SDR_fam"/>
</dbReference>
<dbReference type="PANTHER" id="PTHR24320">
    <property type="entry name" value="RETINOL DEHYDROGENASE"/>
    <property type="match status" value="1"/>
</dbReference>
<reference evidence="3" key="2">
    <citation type="journal article" date="2023" name="Microbiol Resour">
        <title>Decontamination and Annotation of the Draft Genome Sequence of the Oomycete Lagenidium giganteum ARSEF 373.</title>
        <authorList>
            <person name="Morgan W.R."/>
            <person name="Tartar A."/>
        </authorList>
    </citation>
    <scope>NUCLEOTIDE SEQUENCE</scope>
    <source>
        <strain evidence="3">ARSEF 373</strain>
    </source>
</reference>
<name>A0AAV2Z8V6_9STRA</name>
<evidence type="ECO:0000313" key="4">
    <source>
        <dbReference type="Proteomes" id="UP001146120"/>
    </source>
</evidence>
<comment type="similarity">
    <text evidence="1">Belongs to the short-chain dehydrogenases/reductases (SDR) family.</text>
</comment>
<dbReference type="PANTHER" id="PTHR24320:SF148">
    <property type="entry name" value="NAD(P)-BINDING ROSSMANN-FOLD SUPERFAMILY PROTEIN"/>
    <property type="match status" value="1"/>
</dbReference>
<evidence type="ECO:0000256" key="2">
    <source>
        <dbReference type="ARBA" id="ARBA00023002"/>
    </source>
</evidence>
<dbReference type="EMBL" id="DAKRPA010000015">
    <property type="protein sequence ID" value="DBA03836.1"/>
    <property type="molecule type" value="Genomic_DNA"/>
</dbReference>
<sequence>MTKVVLVTGGNAGLGFQCCLALAQQPNTHVLLAGRDQQRVHDAAEQVRAVAHASSLVEEGVVDLSSLASVRDFCCGLRKRRLQIFTIVCNAGVQLKSKTLTADGFETTFATNHLGHFLMVEMLRAQTQRVLMMSSETHDPAEKTGLPPPKMSNLDQLAHGLEPYDGLEAYASSKLCNVMFALECVRRCGPEIVAYTPGFTPGTGLFRETNGILWAVVSKLISAYLYVVGGRSSTPEYSGGIMAQIASVDKLSDKNWDTGMYIRVDVPHEPSAQAKDEALAKALWDKSLEWVKPFM</sequence>
<dbReference type="GO" id="GO:0016491">
    <property type="term" value="F:oxidoreductase activity"/>
    <property type="evidence" value="ECO:0007669"/>
    <property type="project" value="UniProtKB-KW"/>
</dbReference>
<evidence type="ECO:0000313" key="3">
    <source>
        <dbReference type="EMBL" id="DBA03836.1"/>
    </source>
</evidence>
<evidence type="ECO:0000256" key="1">
    <source>
        <dbReference type="ARBA" id="ARBA00006484"/>
    </source>
</evidence>
<dbReference type="InterPro" id="IPR036291">
    <property type="entry name" value="NAD(P)-bd_dom_sf"/>
</dbReference>
<dbReference type="Proteomes" id="UP001146120">
    <property type="component" value="Unassembled WGS sequence"/>
</dbReference>
<protein>
    <recommendedName>
        <fullName evidence="5">Protochlorophyllide reductase</fullName>
    </recommendedName>
</protein>
<keyword evidence="2" id="KW-0560">Oxidoreductase</keyword>
<dbReference type="Gene3D" id="3.40.50.720">
    <property type="entry name" value="NAD(P)-binding Rossmann-like Domain"/>
    <property type="match status" value="1"/>
</dbReference>
<dbReference type="AlphaFoldDB" id="A0AAV2Z8V6"/>
<evidence type="ECO:0008006" key="5">
    <source>
        <dbReference type="Google" id="ProtNLM"/>
    </source>
</evidence>
<accession>A0AAV2Z8V6</accession>
<comment type="caution">
    <text evidence="3">The sequence shown here is derived from an EMBL/GenBank/DDBJ whole genome shotgun (WGS) entry which is preliminary data.</text>
</comment>
<keyword evidence="4" id="KW-1185">Reference proteome</keyword>